<dbReference type="SFLD" id="SFLDG01154">
    <property type="entry name" value="Main.5:_Phi-like"/>
    <property type="match status" value="1"/>
</dbReference>
<evidence type="ECO:0000256" key="2">
    <source>
        <dbReference type="ARBA" id="ARBA00012452"/>
    </source>
</evidence>
<keyword evidence="3" id="KW-0808">Transferase</keyword>
<dbReference type="InterPro" id="IPR036282">
    <property type="entry name" value="Glutathione-S-Trfase_C_sf"/>
</dbReference>
<reference evidence="8" key="1">
    <citation type="submission" date="2022-07" db="EMBL/GenBank/DDBJ databases">
        <title>Genome Sequence of Leucocoprinus birnbaumii.</title>
        <authorList>
            <person name="Buettner E."/>
        </authorList>
    </citation>
    <scope>NUCLEOTIDE SEQUENCE</scope>
    <source>
        <strain evidence="8">VT141</strain>
    </source>
</reference>
<dbReference type="SFLD" id="SFLDS00019">
    <property type="entry name" value="Glutathione_Transferase_(cytos"/>
    <property type="match status" value="1"/>
</dbReference>
<dbReference type="SUPFAM" id="SSF47616">
    <property type="entry name" value="GST C-terminal domain-like"/>
    <property type="match status" value="1"/>
</dbReference>
<dbReference type="Gene3D" id="3.40.30.10">
    <property type="entry name" value="Glutaredoxin"/>
    <property type="match status" value="1"/>
</dbReference>
<accession>A0AAD5YXU8</accession>
<dbReference type="AlphaFoldDB" id="A0AAD5YXU8"/>
<comment type="similarity">
    <text evidence="1">Belongs to the GST superfamily. Phi family.</text>
</comment>
<dbReference type="SUPFAM" id="SSF52833">
    <property type="entry name" value="Thioredoxin-like"/>
    <property type="match status" value="1"/>
</dbReference>
<dbReference type="InterPro" id="IPR040079">
    <property type="entry name" value="Glutathione_S-Trfase"/>
</dbReference>
<evidence type="ECO:0000259" key="7">
    <source>
        <dbReference type="PROSITE" id="PS50405"/>
    </source>
</evidence>
<dbReference type="SFLD" id="SFLDG00358">
    <property type="entry name" value="Main_(cytGST)"/>
    <property type="match status" value="1"/>
</dbReference>
<feature type="domain" description="GST C-terminal" evidence="7">
    <location>
        <begin position="113"/>
        <end position="238"/>
    </location>
</feature>
<evidence type="ECO:0000256" key="1">
    <source>
        <dbReference type="ARBA" id="ARBA00010128"/>
    </source>
</evidence>
<dbReference type="GO" id="GO:0043295">
    <property type="term" value="F:glutathione binding"/>
    <property type="evidence" value="ECO:0007669"/>
    <property type="project" value="TreeGrafter"/>
</dbReference>
<dbReference type="Pfam" id="PF13417">
    <property type="entry name" value="GST_N_3"/>
    <property type="match status" value="1"/>
</dbReference>
<keyword evidence="9" id="KW-1185">Reference proteome</keyword>
<feature type="domain" description="GST N-terminal" evidence="6">
    <location>
        <begin position="25"/>
        <end position="106"/>
    </location>
</feature>
<evidence type="ECO:0000313" key="8">
    <source>
        <dbReference type="EMBL" id="KAJ3571643.1"/>
    </source>
</evidence>
<dbReference type="InterPro" id="IPR036249">
    <property type="entry name" value="Thioredoxin-like_sf"/>
</dbReference>
<organism evidence="8 9">
    <name type="scientific">Leucocoprinus birnbaumii</name>
    <dbReference type="NCBI Taxonomy" id="56174"/>
    <lineage>
        <taxon>Eukaryota</taxon>
        <taxon>Fungi</taxon>
        <taxon>Dikarya</taxon>
        <taxon>Basidiomycota</taxon>
        <taxon>Agaricomycotina</taxon>
        <taxon>Agaricomycetes</taxon>
        <taxon>Agaricomycetidae</taxon>
        <taxon>Agaricales</taxon>
        <taxon>Agaricineae</taxon>
        <taxon>Agaricaceae</taxon>
        <taxon>Leucocoprinus</taxon>
    </lineage>
</organism>
<dbReference type="Pfam" id="PF00043">
    <property type="entry name" value="GST_C"/>
    <property type="match status" value="1"/>
</dbReference>
<dbReference type="FunFam" id="3.40.30.10:FF:000039">
    <property type="entry name" value="Glutathione S-transferase domain"/>
    <property type="match status" value="1"/>
</dbReference>
<dbReference type="Gene3D" id="1.20.1050.10">
    <property type="match status" value="1"/>
</dbReference>
<evidence type="ECO:0000256" key="5">
    <source>
        <dbReference type="ARBA" id="ARBA00053259"/>
    </source>
</evidence>
<dbReference type="FunFam" id="1.20.1050.10:FF:000004">
    <property type="entry name" value="Glutathione S-transferase F2"/>
    <property type="match status" value="1"/>
</dbReference>
<proteinExistence type="inferred from homology"/>
<dbReference type="GO" id="GO:0009636">
    <property type="term" value="P:response to toxic substance"/>
    <property type="evidence" value="ECO:0007669"/>
    <property type="project" value="UniProtKB-ARBA"/>
</dbReference>
<dbReference type="PROSITE" id="PS50405">
    <property type="entry name" value="GST_CTER"/>
    <property type="match status" value="1"/>
</dbReference>
<dbReference type="GO" id="GO:0005737">
    <property type="term" value="C:cytoplasm"/>
    <property type="evidence" value="ECO:0007669"/>
    <property type="project" value="TreeGrafter"/>
</dbReference>
<dbReference type="EMBL" id="JANIEX010000176">
    <property type="protein sequence ID" value="KAJ3571643.1"/>
    <property type="molecule type" value="Genomic_DNA"/>
</dbReference>
<evidence type="ECO:0000256" key="4">
    <source>
        <dbReference type="ARBA" id="ARBA00047960"/>
    </source>
</evidence>
<evidence type="ECO:0000313" key="9">
    <source>
        <dbReference type="Proteomes" id="UP001213000"/>
    </source>
</evidence>
<comment type="caution">
    <text evidence="8">The sequence shown here is derived from an EMBL/GenBank/DDBJ whole genome shotgun (WGS) entry which is preliminary data.</text>
</comment>
<gene>
    <name evidence="8" type="ORF">NP233_g3617</name>
</gene>
<dbReference type="InterPro" id="IPR010987">
    <property type="entry name" value="Glutathione-S-Trfase_C-like"/>
</dbReference>
<name>A0AAD5YXU8_9AGAR</name>
<sequence length="238" mass="27322">MISFLSPLPKTSTNCRQLHFECIKMVLKFWGYCQSPFSKLVAVVLHEKNIPFDYTEVDLLKGEQKNPEFLSKQPYAQVPVIDDDGFVLYESRAIIRYLAEKYADQGTSLVPKDVQKRALLDQAAWGEVFHFNQSAGAIMVELLYKKWFNQETDVQKLEESTKALSAKLDIYEQILSKQRYLAGDELTLADIQHLPYGTLLGEVNVNLIQERPNVSRWFTEISSRPSWQKVKDTLPGNA</sequence>
<evidence type="ECO:0000259" key="6">
    <source>
        <dbReference type="PROSITE" id="PS50404"/>
    </source>
</evidence>
<dbReference type="InterPro" id="IPR004045">
    <property type="entry name" value="Glutathione_S-Trfase_N"/>
</dbReference>
<dbReference type="PROSITE" id="PS50404">
    <property type="entry name" value="GST_NTER"/>
    <property type="match status" value="1"/>
</dbReference>
<dbReference type="Proteomes" id="UP001213000">
    <property type="component" value="Unassembled WGS sequence"/>
</dbReference>
<comment type="function">
    <text evidence="5">May be involved in the conjugation of reduced glutathione to a wide number of exogenous and endogenous hydrophobic electrophiles and have a detoxification role against certain herbicides.</text>
</comment>
<dbReference type="EC" id="2.5.1.18" evidence="2"/>
<dbReference type="GO" id="GO:0006749">
    <property type="term" value="P:glutathione metabolic process"/>
    <property type="evidence" value="ECO:0007669"/>
    <property type="project" value="TreeGrafter"/>
</dbReference>
<dbReference type="InterPro" id="IPR004046">
    <property type="entry name" value="GST_C"/>
</dbReference>
<dbReference type="PANTHER" id="PTHR43900:SF3">
    <property type="entry name" value="GLUTATHIONE S-TRANSFERASE RHO"/>
    <property type="match status" value="1"/>
</dbReference>
<dbReference type="GO" id="GO:0004364">
    <property type="term" value="F:glutathione transferase activity"/>
    <property type="evidence" value="ECO:0007669"/>
    <property type="project" value="UniProtKB-EC"/>
</dbReference>
<evidence type="ECO:0000256" key="3">
    <source>
        <dbReference type="ARBA" id="ARBA00022679"/>
    </source>
</evidence>
<dbReference type="PANTHER" id="PTHR43900">
    <property type="entry name" value="GLUTATHIONE S-TRANSFERASE RHO"/>
    <property type="match status" value="1"/>
</dbReference>
<protein>
    <recommendedName>
        <fullName evidence="2">glutathione transferase</fullName>
        <ecNumber evidence="2">2.5.1.18</ecNumber>
    </recommendedName>
</protein>
<comment type="catalytic activity">
    <reaction evidence="4">
        <text>RX + glutathione = an S-substituted glutathione + a halide anion + H(+)</text>
        <dbReference type="Rhea" id="RHEA:16437"/>
        <dbReference type="ChEBI" id="CHEBI:15378"/>
        <dbReference type="ChEBI" id="CHEBI:16042"/>
        <dbReference type="ChEBI" id="CHEBI:17792"/>
        <dbReference type="ChEBI" id="CHEBI:57925"/>
        <dbReference type="ChEBI" id="CHEBI:90779"/>
        <dbReference type="EC" id="2.5.1.18"/>
    </reaction>
</comment>